<comment type="caution">
    <text evidence="9">The sequence shown here is derived from an EMBL/GenBank/DDBJ whole genome shotgun (WGS) entry which is preliminary data.</text>
</comment>
<dbReference type="PANTHER" id="PTHR23511:SF5">
    <property type="entry name" value="MAJOR FACILITATOR-TYPE TRANSPORTER HXNZ-RELATED"/>
    <property type="match status" value="1"/>
</dbReference>
<name>A0A1Q9EEA9_SYMMI</name>
<feature type="compositionally biased region" description="Low complexity" evidence="6">
    <location>
        <begin position="382"/>
        <end position="393"/>
    </location>
</feature>
<evidence type="ECO:0000256" key="3">
    <source>
        <dbReference type="ARBA" id="ARBA00022692"/>
    </source>
</evidence>
<feature type="transmembrane region" description="Helical" evidence="7">
    <location>
        <begin position="64"/>
        <end position="86"/>
    </location>
</feature>
<feature type="region of interest" description="Disordered" evidence="6">
    <location>
        <begin position="361"/>
        <end position="393"/>
    </location>
</feature>
<feature type="compositionally biased region" description="Polar residues" evidence="6">
    <location>
        <begin position="371"/>
        <end position="381"/>
    </location>
</feature>
<feature type="transmembrane region" description="Helical" evidence="7">
    <location>
        <begin position="222"/>
        <end position="240"/>
    </location>
</feature>
<dbReference type="InterPro" id="IPR036259">
    <property type="entry name" value="MFS_trans_sf"/>
</dbReference>
<dbReference type="InterPro" id="IPR020846">
    <property type="entry name" value="MFS_dom"/>
</dbReference>
<dbReference type="OMA" id="MSFNWLT"/>
<proteinExistence type="predicted"/>
<feature type="transmembrane region" description="Helical" evidence="7">
    <location>
        <begin position="33"/>
        <end position="52"/>
    </location>
</feature>
<accession>A0A1Q9EEA9</accession>
<evidence type="ECO:0000256" key="1">
    <source>
        <dbReference type="ARBA" id="ARBA00004141"/>
    </source>
</evidence>
<evidence type="ECO:0000256" key="6">
    <source>
        <dbReference type="SAM" id="MobiDB-lite"/>
    </source>
</evidence>
<dbReference type="Pfam" id="PF00083">
    <property type="entry name" value="Sugar_tr"/>
    <property type="match status" value="1"/>
</dbReference>
<sequence>MYSRARAFLLSSLIITTFGFLTALCQGFYSLLIMRAIVGVGVAGLPVGFDILAEAMPSSGRGKFGFYMEFFWTAGGLYVVLMAWLLLEQLGWQIFTAAAALPTLVASLAGYMSLPESPRWLVDMDRESEALAIVKSWAKSNGVDMRHQQLIKSSHHTDNVSVLDLFRRSALRWKTFAHSLVWFSFGVSYYGIVMLLPRIFKKGVESGEVAQSCELDFDNKDLLISSSAEIVGLLLGICMIDYPGRVFTQGFFYAITGVCSFLLGFRSLGLQFLTVVASIGRLGAMAASSATWVQCPELFPTAVRGEAHAFMNLSSKIGAFLAPFAISDLFTQWQSATIMAVVSLMGAAMALTLPETAGEELSAVSEVPETQYGSDQSDLEISQSDSDPSYSSD</sequence>
<dbReference type="InterPro" id="IPR005828">
    <property type="entry name" value="MFS_sugar_transport-like"/>
</dbReference>
<keyword evidence="4 7" id="KW-1133">Transmembrane helix</keyword>
<dbReference type="PANTHER" id="PTHR23511">
    <property type="entry name" value="SYNAPTIC VESICLE GLYCOPROTEIN 2"/>
    <property type="match status" value="1"/>
</dbReference>
<reference evidence="9 10" key="1">
    <citation type="submission" date="2016-02" db="EMBL/GenBank/DDBJ databases">
        <title>Genome analysis of coral dinoflagellate symbionts highlights evolutionary adaptations to a symbiotic lifestyle.</title>
        <authorList>
            <person name="Aranda M."/>
            <person name="Li Y."/>
            <person name="Liew Y.J."/>
            <person name="Baumgarten S."/>
            <person name="Simakov O."/>
            <person name="Wilson M."/>
            <person name="Piel J."/>
            <person name="Ashoor H."/>
            <person name="Bougouffa S."/>
            <person name="Bajic V.B."/>
            <person name="Ryu T."/>
            <person name="Ravasi T."/>
            <person name="Bayer T."/>
            <person name="Micklem G."/>
            <person name="Kim H."/>
            <person name="Bhak J."/>
            <person name="Lajeunesse T.C."/>
            <person name="Voolstra C.R."/>
        </authorList>
    </citation>
    <scope>NUCLEOTIDE SEQUENCE [LARGE SCALE GENOMIC DNA]</scope>
    <source>
        <strain evidence="9 10">CCMP2467</strain>
    </source>
</reference>
<protein>
    <submittedName>
        <fullName evidence="9">Synaptic vesicle 2-related protein</fullName>
    </submittedName>
</protein>
<comment type="subcellular location">
    <subcellularLocation>
        <location evidence="1">Membrane</location>
        <topology evidence="1">Multi-pass membrane protein</topology>
    </subcellularLocation>
</comment>
<dbReference type="Gene3D" id="1.20.1250.20">
    <property type="entry name" value="MFS general substrate transporter like domains"/>
    <property type="match status" value="1"/>
</dbReference>
<evidence type="ECO:0000259" key="8">
    <source>
        <dbReference type="PROSITE" id="PS50850"/>
    </source>
</evidence>
<dbReference type="PROSITE" id="PS50850">
    <property type="entry name" value="MFS"/>
    <property type="match status" value="1"/>
</dbReference>
<keyword evidence="2" id="KW-0813">Transport</keyword>
<evidence type="ECO:0000256" key="4">
    <source>
        <dbReference type="ARBA" id="ARBA00022989"/>
    </source>
</evidence>
<dbReference type="GO" id="GO:0022857">
    <property type="term" value="F:transmembrane transporter activity"/>
    <property type="evidence" value="ECO:0007669"/>
    <property type="project" value="InterPro"/>
</dbReference>
<dbReference type="EMBL" id="LSRX01000176">
    <property type="protein sequence ID" value="OLQ05776.1"/>
    <property type="molecule type" value="Genomic_DNA"/>
</dbReference>
<feature type="transmembrane region" description="Helical" evidence="7">
    <location>
        <begin position="92"/>
        <end position="114"/>
    </location>
</feature>
<evidence type="ECO:0000256" key="5">
    <source>
        <dbReference type="ARBA" id="ARBA00023136"/>
    </source>
</evidence>
<keyword evidence="3 7" id="KW-0812">Transmembrane</keyword>
<evidence type="ECO:0000313" key="10">
    <source>
        <dbReference type="Proteomes" id="UP000186817"/>
    </source>
</evidence>
<feature type="transmembrane region" description="Helical" evidence="7">
    <location>
        <begin position="252"/>
        <end position="279"/>
    </location>
</feature>
<dbReference type="AlphaFoldDB" id="A0A1Q9EEA9"/>
<evidence type="ECO:0000313" key="9">
    <source>
        <dbReference type="EMBL" id="OLQ05776.1"/>
    </source>
</evidence>
<keyword evidence="10" id="KW-1185">Reference proteome</keyword>
<dbReference type="GO" id="GO:0016020">
    <property type="term" value="C:membrane"/>
    <property type="evidence" value="ECO:0007669"/>
    <property type="project" value="UniProtKB-SubCell"/>
</dbReference>
<evidence type="ECO:0000256" key="7">
    <source>
        <dbReference type="SAM" id="Phobius"/>
    </source>
</evidence>
<dbReference type="Proteomes" id="UP000186817">
    <property type="component" value="Unassembled WGS sequence"/>
</dbReference>
<feature type="domain" description="Major facilitator superfamily (MFS) profile" evidence="8">
    <location>
        <begin position="1"/>
        <end position="358"/>
    </location>
</feature>
<evidence type="ECO:0000256" key="2">
    <source>
        <dbReference type="ARBA" id="ARBA00022448"/>
    </source>
</evidence>
<dbReference type="OrthoDB" id="425067at2759"/>
<gene>
    <name evidence="9" type="primary">SVOP</name>
    <name evidence="9" type="ORF">AK812_SmicGene11032</name>
</gene>
<keyword evidence="5 7" id="KW-0472">Membrane</keyword>
<dbReference type="SUPFAM" id="SSF103473">
    <property type="entry name" value="MFS general substrate transporter"/>
    <property type="match status" value="1"/>
</dbReference>
<feature type="transmembrane region" description="Helical" evidence="7">
    <location>
        <begin position="176"/>
        <end position="196"/>
    </location>
</feature>
<organism evidence="9 10">
    <name type="scientific">Symbiodinium microadriaticum</name>
    <name type="common">Dinoflagellate</name>
    <name type="synonym">Zooxanthella microadriatica</name>
    <dbReference type="NCBI Taxonomy" id="2951"/>
    <lineage>
        <taxon>Eukaryota</taxon>
        <taxon>Sar</taxon>
        <taxon>Alveolata</taxon>
        <taxon>Dinophyceae</taxon>
        <taxon>Suessiales</taxon>
        <taxon>Symbiodiniaceae</taxon>
        <taxon>Symbiodinium</taxon>
    </lineage>
</organism>